<dbReference type="AlphaFoldDB" id="A0A1A9ETX0"/>
<dbReference type="SUPFAM" id="SSF89796">
    <property type="entry name" value="CoA-transferase family III (CaiB/BaiF)"/>
    <property type="match status" value="1"/>
</dbReference>
<reference evidence="3" key="1">
    <citation type="submission" date="2016-05" db="EMBL/GenBank/DDBJ databases">
        <authorList>
            <person name="Baek K."/>
            <person name="Yang S.-J."/>
        </authorList>
    </citation>
    <scope>NUCLEOTIDE SEQUENCE [LARGE SCALE GENOMIC DNA]</scope>
    <source>
        <strain evidence="3">ST58-10</strain>
    </source>
</reference>
<dbReference type="Pfam" id="PF02515">
    <property type="entry name" value="CoA_transf_3"/>
    <property type="match status" value="1"/>
</dbReference>
<accession>A0A1A9ETX0</accession>
<evidence type="ECO:0000313" key="3">
    <source>
        <dbReference type="Proteomes" id="UP000078070"/>
    </source>
</evidence>
<keyword evidence="3" id="KW-1185">Reference proteome</keyword>
<dbReference type="InterPro" id="IPR023606">
    <property type="entry name" value="CoA-Trfase_III_dom_1_sf"/>
</dbReference>
<dbReference type="Proteomes" id="UP000078070">
    <property type="component" value="Chromosome"/>
</dbReference>
<dbReference type="RefSeq" id="WP_067378045.1">
    <property type="nucleotide sequence ID" value="NZ_CP015839.1"/>
</dbReference>
<evidence type="ECO:0000313" key="2">
    <source>
        <dbReference type="EMBL" id="ANG61584.1"/>
    </source>
</evidence>
<reference evidence="2 3" key="2">
    <citation type="journal article" date="2018" name="Int. J. Syst. Evol. Microbiol.">
        <title>Marinobacterium aestuarii sp. nov., a benzene-degrading marine bacterium isolated from estuary sediment.</title>
        <authorList>
            <person name="Bae S.S."/>
            <person name="Jung J."/>
            <person name="Chung D."/>
            <person name="Baek K."/>
        </authorList>
    </citation>
    <scope>NUCLEOTIDE SEQUENCE [LARGE SCALE GENOMIC DNA]</scope>
    <source>
        <strain evidence="2 3">ST58-10</strain>
    </source>
</reference>
<dbReference type="InterPro" id="IPR050483">
    <property type="entry name" value="CoA-transferase_III_domain"/>
</dbReference>
<name>A0A1A9ETX0_9GAMM</name>
<dbReference type="InterPro" id="IPR044855">
    <property type="entry name" value="CoA-Trfase_III_dom3_sf"/>
</dbReference>
<protein>
    <submittedName>
        <fullName evidence="2">Formyl-CoA transferase</fullName>
    </submittedName>
</protein>
<proteinExistence type="predicted"/>
<evidence type="ECO:0000256" key="1">
    <source>
        <dbReference type="ARBA" id="ARBA00022679"/>
    </source>
</evidence>
<dbReference type="OrthoDB" id="9058532at2"/>
<dbReference type="STRING" id="1821621.A8C75_03230"/>
<dbReference type="GO" id="GO:0008410">
    <property type="term" value="F:CoA-transferase activity"/>
    <property type="evidence" value="ECO:0007669"/>
    <property type="project" value="TreeGrafter"/>
</dbReference>
<dbReference type="Gene3D" id="3.30.1540.10">
    <property type="entry name" value="formyl-coa transferase, domain 3"/>
    <property type="match status" value="1"/>
</dbReference>
<sequence>MTTQARPLEGIRVIDYSHFLAGPYLSRCLAAMGAEVIKVERPGEGDAGRAHPYFIEGQSGYFMQQNMGKQGLCINVKDPKGLEMMQKLIETADVFVENYRPGALNKLGLGYEALAEINPGLVYCSVSAYGHTGPDSHRAGFGLIAEAKSGIMAMVGEPGEAPPLLRVALGDMYTGIHGVASICAALLGRVKSGKGQHIDMALYDCLVSMHEYAVQCYTLSNGEEIPQQTGHDLPTSTLYGVFSATDGDLVIAAQVDVAWKRFAGLVAEQTGNAAFAEDSRFHCAAGRNEHRLDILPVVRAWVAGKSVAACLQDLDAIDVPCAKVQTIDEVLADPQIKARGMVLEQEHPVVGKVRLANLPFRFSGCDTTEKTPAPLLGQHNRQIASSLGYAAGDIDALIRDGVLYSEDKVSELGLDTLGETA</sequence>
<keyword evidence="1 2" id="KW-0808">Transferase</keyword>
<gene>
    <name evidence="2" type="ORF">A8C75_03230</name>
</gene>
<dbReference type="KEGG" id="mars:A8C75_03230"/>
<dbReference type="EMBL" id="CP015839">
    <property type="protein sequence ID" value="ANG61584.1"/>
    <property type="molecule type" value="Genomic_DNA"/>
</dbReference>
<dbReference type="InterPro" id="IPR003673">
    <property type="entry name" value="CoA-Trfase_fam_III"/>
</dbReference>
<dbReference type="PANTHER" id="PTHR48207:SF4">
    <property type="entry name" value="BLL6097 PROTEIN"/>
    <property type="match status" value="1"/>
</dbReference>
<dbReference type="Gene3D" id="3.40.50.10540">
    <property type="entry name" value="Crotonobetainyl-coa:carnitine coa-transferase, domain 1"/>
    <property type="match status" value="1"/>
</dbReference>
<organism evidence="2 3">
    <name type="scientific">Marinobacterium aestuarii</name>
    <dbReference type="NCBI Taxonomy" id="1821621"/>
    <lineage>
        <taxon>Bacteria</taxon>
        <taxon>Pseudomonadati</taxon>
        <taxon>Pseudomonadota</taxon>
        <taxon>Gammaproteobacteria</taxon>
        <taxon>Oceanospirillales</taxon>
        <taxon>Oceanospirillaceae</taxon>
        <taxon>Marinobacterium</taxon>
    </lineage>
</organism>
<dbReference type="PANTHER" id="PTHR48207">
    <property type="entry name" value="SUCCINATE--HYDROXYMETHYLGLUTARATE COA-TRANSFERASE"/>
    <property type="match status" value="1"/>
</dbReference>